<feature type="coiled-coil region" evidence="1">
    <location>
        <begin position="218"/>
        <end position="274"/>
    </location>
</feature>
<name>A0ABN8SXP8_9CNID</name>
<proteinExistence type="predicted"/>
<dbReference type="Proteomes" id="UP001159427">
    <property type="component" value="Unassembled WGS sequence"/>
</dbReference>
<evidence type="ECO:0000256" key="1">
    <source>
        <dbReference type="SAM" id="Coils"/>
    </source>
</evidence>
<evidence type="ECO:0000313" key="2">
    <source>
        <dbReference type="EMBL" id="CAH3195367.1"/>
    </source>
</evidence>
<keyword evidence="1" id="KW-0175">Coiled coil</keyword>
<comment type="caution">
    <text evidence="2">The sequence shown here is derived from an EMBL/GenBank/DDBJ whole genome shotgun (WGS) entry which is preliminary data.</text>
</comment>
<accession>A0ABN8SXP8</accession>
<sequence>MSNFVDSVCNPCLKDIRQEVTDELTSKLKSDRDILDRFYRSFGLDPMKLHSKELVDIKDIFPDTPVKVLKDVFKALQLYDYVELLEKATKPRALRPALSLKEIEKLPNANNRPTKFFTKAEVLIIDSSDDADESPQNFGSFFKTLNPECQVIAVAAENCIELRKDLQRLRELNNSKRSSIWDAKNREQELKEALENKVPVDHGRYMVGAGAIYRELKNEELLTMFEEKESAMKEELEKLIKEIRRLKKESKKITKDLEKKNEELQAEYEKFNGAVSTHFNKWMEQAYVKGNESTLFVVVIANRLESGYYSEDFFKHAKIVNDCLKEKLPLIPQTKVVIISDPSRLMNPGEIPPETLQVYLPRRVGLGTVLELLNKRYKSLDLIAVILELKRSSYLTPYGKGPYYHHYGGWFSPLDVTIDFYESLSCLPRLQKTEQL</sequence>
<dbReference type="EMBL" id="CALNXI010004239">
    <property type="protein sequence ID" value="CAH3195367.1"/>
    <property type="molecule type" value="Genomic_DNA"/>
</dbReference>
<reference evidence="2 3" key="1">
    <citation type="submission" date="2022-05" db="EMBL/GenBank/DDBJ databases">
        <authorList>
            <consortium name="Genoscope - CEA"/>
            <person name="William W."/>
        </authorList>
    </citation>
    <scope>NUCLEOTIDE SEQUENCE [LARGE SCALE GENOMIC DNA]</scope>
</reference>
<organism evidence="2 3">
    <name type="scientific">Porites evermanni</name>
    <dbReference type="NCBI Taxonomy" id="104178"/>
    <lineage>
        <taxon>Eukaryota</taxon>
        <taxon>Metazoa</taxon>
        <taxon>Cnidaria</taxon>
        <taxon>Anthozoa</taxon>
        <taxon>Hexacorallia</taxon>
        <taxon>Scleractinia</taxon>
        <taxon>Fungiina</taxon>
        <taxon>Poritidae</taxon>
        <taxon>Porites</taxon>
    </lineage>
</organism>
<gene>
    <name evidence="2" type="ORF">PEVE_00030073</name>
</gene>
<evidence type="ECO:0000313" key="3">
    <source>
        <dbReference type="Proteomes" id="UP001159427"/>
    </source>
</evidence>
<protein>
    <submittedName>
        <fullName evidence="2">Uncharacterized protein</fullName>
    </submittedName>
</protein>
<keyword evidence="3" id="KW-1185">Reference proteome</keyword>